<reference evidence="1" key="1">
    <citation type="submission" date="2022-12" db="EMBL/GenBank/DDBJ databases">
        <title>Genome Sequence of Lasiodiplodia mahajangana.</title>
        <authorList>
            <person name="Buettner E."/>
        </authorList>
    </citation>
    <scope>NUCLEOTIDE SEQUENCE</scope>
    <source>
        <strain evidence="1">VT137</strain>
    </source>
</reference>
<comment type="caution">
    <text evidence="1">The sequence shown here is derived from an EMBL/GenBank/DDBJ whole genome shotgun (WGS) entry which is preliminary data.</text>
</comment>
<gene>
    <name evidence="1" type="ORF">O1611_g5628</name>
</gene>
<accession>A0ACC2JKM6</accession>
<keyword evidence="2" id="KW-1185">Reference proteome</keyword>
<organism evidence="1 2">
    <name type="scientific">Lasiodiplodia mahajangana</name>
    <dbReference type="NCBI Taxonomy" id="1108764"/>
    <lineage>
        <taxon>Eukaryota</taxon>
        <taxon>Fungi</taxon>
        <taxon>Dikarya</taxon>
        <taxon>Ascomycota</taxon>
        <taxon>Pezizomycotina</taxon>
        <taxon>Dothideomycetes</taxon>
        <taxon>Dothideomycetes incertae sedis</taxon>
        <taxon>Botryosphaeriales</taxon>
        <taxon>Botryosphaeriaceae</taxon>
        <taxon>Lasiodiplodia</taxon>
    </lineage>
</organism>
<evidence type="ECO:0000313" key="1">
    <source>
        <dbReference type="EMBL" id="KAJ8128010.1"/>
    </source>
</evidence>
<sequence length="531" mass="57076">MASEPNYPKLDVLADINLLTVTAVELQELLTNGHIRSTELIELYLGHIEKHNHSGLKLNAMVSTTPREVLLRFAEILDEERANGVVRSKLHGIPITVKDNIMTGPELGMPTTVGSYALEKAMAKQNAPIVERLIKAGAIVIGKANLSEMTGWKGFGVTTGWSALGGQTQSPYIVGGFKDGDKLLGHSAPAGSSAGSAAGVAAGFAPLALATETDGSITQPANRAALYGLKTTVDLLPTKGTAPWSSLTDSIGGMAKSSEDLAILIETISKTSYNENLTKSWAGLRVGFVDPTLWSHSPVICDPDEDLIQQQRREMAAAVAKIEENGGSVKRNVPFPAMDELVPDGHDILEQLWNHDYEEEWNQFLLGYESNNVKTLKDIIIFNAQHSNKALPPRYPGQQLLEAAVDEKQKISDEKYAEGVELIRKVAKINGIDKILAEYDLDIILGPIDGRIPTIAAAAGYPVGTMPLGYSVSNGRPFGMCIVAAAGQEGKMLQAMSAWEATIGDRKPPPQMLTSATTAEAGKERRHEPTL</sequence>
<protein>
    <submittedName>
        <fullName evidence="1">Uncharacterized protein</fullName>
    </submittedName>
</protein>
<name>A0ACC2JKM6_9PEZI</name>
<proteinExistence type="predicted"/>
<evidence type="ECO:0000313" key="2">
    <source>
        <dbReference type="Proteomes" id="UP001153332"/>
    </source>
</evidence>
<dbReference type="Proteomes" id="UP001153332">
    <property type="component" value="Unassembled WGS sequence"/>
</dbReference>
<dbReference type="EMBL" id="JAPUUL010001217">
    <property type="protein sequence ID" value="KAJ8128010.1"/>
    <property type="molecule type" value="Genomic_DNA"/>
</dbReference>